<evidence type="ECO:0000313" key="3">
    <source>
        <dbReference type="RefSeq" id="XP_014474528.1"/>
    </source>
</evidence>
<keyword evidence="2" id="KW-1185">Reference proteome</keyword>
<reference evidence="3" key="1">
    <citation type="submission" date="2025-08" db="UniProtKB">
        <authorList>
            <consortium name="RefSeq"/>
        </authorList>
    </citation>
    <scope>IDENTIFICATION</scope>
</reference>
<name>A0A6P3X8A4_DINQU</name>
<organism evidence="2 3">
    <name type="scientific">Dinoponera quadriceps</name>
    <name type="common">South American ant</name>
    <dbReference type="NCBI Taxonomy" id="609295"/>
    <lineage>
        <taxon>Eukaryota</taxon>
        <taxon>Metazoa</taxon>
        <taxon>Ecdysozoa</taxon>
        <taxon>Arthropoda</taxon>
        <taxon>Hexapoda</taxon>
        <taxon>Insecta</taxon>
        <taxon>Pterygota</taxon>
        <taxon>Neoptera</taxon>
        <taxon>Endopterygota</taxon>
        <taxon>Hymenoptera</taxon>
        <taxon>Apocrita</taxon>
        <taxon>Aculeata</taxon>
        <taxon>Formicoidea</taxon>
        <taxon>Formicidae</taxon>
        <taxon>Ponerinae</taxon>
        <taxon>Ponerini</taxon>
        <taxon>Dinoponera</taxon>
    </lineage>
</organism>
<protein>
    <submittedName>
        <fullName evidence="3">Uncharacterized protein LOC106744358</fullName>
    </submittedName>
</protein>
<dbReference type="GeneID" id="106744358"/>
<gene>
    <name evidence="3" type="primary">LOC106744358</name>
</gene>
<dbReference type="InterPro" id="IPR020339">
    <property type="entry name" value="C20orf85-like"/>
</dbReference>
<evidence type="ECO:0000313" key="2">
    <source>
        <dbReference type="Proteomes" id="UP000515204"/>
    </source>
</evidence>
<dbReference type="OrthoDB" id="10031946at2759"/>
<proteinExistence type="predicted"/>
<dbReference type="KEGG" id="dqu:106744358"/>
<dbReference type="RefSeq" id="XP_014474528.1">
    <property type="nucleotide sequence ID" value="XM_014619042.1"/>
</dbReference>
<dbReference type="Proteomes" id="UP000515204">
    <property type="component" value="Unplaced"/>
</dbReference>
<dbReference type="Pfam" id="PF14945">
    <property type="entry name" value="LLC1"/>
    <property type="match status" value="1"/>
</dbReference>
<feature type="region of interest" description="Disordered" evidence="1">
    <location>
        <begin position="80"/>
        <end position="119"/>
    </location>
</feature>
<evidence type="ECO:0000256" key="1">
    <source>
        <dbReference type="SAM" id="MobiDB-lite"/>
    </source>
</evidence>
<dbReference type="AlphaFoldDB" id="A0A6P3X8A4"/>
<sequence>MSEEKQNKESKKVTERVVTMGKSRGIAFKNEVVADNIRKETNLREKTSQRSWSRKYGHLTGKFSNEVLMEECRKAALPLGTFKRDPPEDAVERSPIPLKASPAVPKTSSAAIGHRSSRAEHSLEFTGRLYVSPRWTIEPSTDNPELQGAMQQQKFIFLG</sequence>
<accession>A0A6P3X8A4</accession>
<feature type="compositionally biased region" description="Basic and acidic residues" evidence="1">
    <location>
        <begin position="82"/>
        <end position="92"/>
    </location>
</feature>